<dbReference type="PROSITE" id="PS51257">
    <property type="entry name" value="PROKAR_LIPOPROTEIN"/>
    <property type="match status" value="1"/>
</dbReference>
<organism evidence="1 2">
    <name type="scientific">Flavobacterium hankyongi</name>
    <dbReference type="NCBI Taxonomy" id="1176532"/>
    <lineage>
        <taxon>Bacteria</taxon>
        <taxon>Pseudomonadati</taxon>
        <taxon>Bacteroidota</taxon>
        <taxon>Flavobacteriia</taxon>
        <taxon>Flavobacteriales</taxon>
        <taxon>Flavobacteriaceae</taxon>
        <taxon>Flavobacterium</taxon>
    </lineage>
</organism>
<dbReference type="EMBL" id="BAABIP010000022">
    <property type="protein sequence ID" value="GAA4775657.1"/>
    <property type="molecule type" value="Genomic_DNA"/>
</dbReference>
<sequence length="209" mass="23828">MKTKRAITLFLALTLQLLTSCEPKKEADVKMPHNIIPVNKGIMMKQTYNNDIQSIIERNRENGAYQGTEFAWINIDSLKNYIALLDKVSELNNKKITGVRIYFSEYPKTGQYSKEQIANLIPGRETIFFAPTIATASSETSKRFPILEHVPFSIKNTGENKLKGNFEVITRLLSEGERNNTSFQKQKLVEENETSLLLNEVAMFPPPKQ</sequence>
<dbReference type="Proteomes" id="UP001500141">
    <property type="component" value="Unassembled WGS sequence"/>
</dbReference>
<evidence type="ECO:0000313" key="1">
    <source>
        <dbReference type="EMBL" id="GAA4775657.1"/>
    </source>
</evidence>
<reference evidence="2" key="1">
    <citation type="journal article" date="2019" name="Int. J. Syst. Evol. Microbiol.">
        <title>The Global Catalogue of Microorganisms (GCM) 10K type strain sequencing project: providing services to taxonomists for standard genome sequencing and annotation.</title>
        <authorList>
            <consortium name="The Broad Institute Genomics Platform"/>
            <consortium name="The Broad Institute Genome Sequencing Center for Infectious Disease"/>
            <person name="Wu L."/>
            <person name="Ma J."/>
        </authorList>
    </citation>
    <scope>NUCLEOTIDE SEQUENCE [LARGE SCALE GENOMIC DNA]</scope>
    <source>
        <strain evidence="2">JCM 18198</strain>
    </source>
</reference>
<evidence type="ECO:0008006" key="3">
    <source>
        <dbReference type="Google" id="ProtNLM"/>
    </source>
</evidence>
<dbReference type="RefSeq" id="WP_264543210.1">
    <property type="nucleotide sequence ID" value="NZ_BAABIP010000022.1"/>
</dbReference>
<evidence type="ECO:0000313" key="2">
    <source>
        <dbReference type="Proteomes" id="UP001500141"/>
    </source>
</evidence>
<keyword evidence="2" id="KW-1185">Reference proteome</keyword>
<protein>
    <recommendedName>
        <fullName evidence="3">Lipoprotein</fullName>
    </recommendedName>
</protein>
<comment type="caution">
    <text evidence="1">The sequence shown here is derived from an EMBL/GenBank/DDBJ whole genome shotgun (WGS) entry which is preliminary data.</text>
</comment>
<accession>A0ABP9AAM8</accession>
<gene>
    <name evidence="1" type="ORF">GCM10023230_28300</name>
</gene>
<name>A0ABP9AAM8_9FLAO</name>
<proteinExistence type="predicted"/>